<dbReference type="AlphaFoldDB" id="A0A7X2P671"/>
<name>A0A7X2P671_9FIRM</name>
<evidence type="ECO:0000256" key="1">
    <source>
        <dbReference type="ARBA" id="ARBA00006068"/>
    </source>
</evidence>
<evidence type="ECO:0000259" key="4">
    <source>
        <dbReference type="Pfam" id="PF03816"/>
    </source>
</evidence>
<reference evidence="5 6" key="1">
    <citation type="submission" date="2019-08" db="EMBL/GenBank/DDBJ databases">
        <title>In-depth cultivation of the pig gut microbiome towards novel bacterial diversity and tailored functional studies.</title>
        <authorList>
            <person name="Wylensek D."/>
            <person name="Hitch T.C.A."/>
            <person name="Clavel T."/>
        </authorList>
    </citation>
    <scope>NUCLEOTIDE SEQUENCE [LARGE SCALE GENOMIC DNA]</scope>
    <source>
        <strain evidence="5 6">Oil+RF-744-WCA-WT-13</strain>
    </source>
</reference>
<dbReference type="Pfam" id="PF03816">
    <property type="entry name" value="LytR_cpsA_psr"/>
    <property type="match status" value="1"/>
</dbReference>
<dbReference type="Gene3D" id="3.40.630.190">
    <property type="entry name" value="LCP protein"/>
    <property type="match status" value="1"/>
</dbReference>
<evidence type="ECO:0000256" key="2">
    <source>
        <dbReference type="SAM" id="MobiDB-lite"/>
    </source>
</evidence>
<feature type="region of interest" description="Disordered" evidence="2">
    <location>
        <begin position="356"/>
        <end position="465"/>
    </location>
</feature>
<feature type="transmembrane region" description="Helical" evidence="3">
    <location>
        <begin position="5"/>
        <end position="24"/>
    </location>
</feature>
<evidence type="ECO:0000313" key="5">
    <source>
        <dbReference type="EMBL" id="MST80970.1"/>
    </source>
</evidence>
<accession>A0A7X2P671</accession>
<dbReference type="InterPro" id="IPR050922">
    <property type="entry name" value="LytR/CpsA/Psr_CW_biosynth"/>
</dbReference>
<comment type="caution">
    <text evidence="5">The sequence shown here is derived from an EMBL/GenBank/DDBJ whole genome shotgun (WGS) entry which is preliminary data.</text>
</comment>
<keyword evidence="3" id="KW-0812">Transmembrane</keyword>
<dbReference type="InterPro" id="IPR004474">
    <property type="entry name" value="LytR_CpsA_psr"/>
</dbReference>
<keyword evidence="6" id="KW-1185">Reference proteome</keyword>
<dbReference type="NCBIfam" id="TIGR00350">
    <property type="entry name" value="lytR_cpsA_psr"/>
    <property type="match status" value="1"/>
</dbReference>
<evidence type="ECO:0000313" key="6">
    <source>
        <dbReference type="Proteomes" id="UP000466864"/>
    </source>
</evidence>
<feature type="compositionally biased region" description="Gly residues" evidence="2">
    <location>
        <begin position="402"/>
        <end position="420"/>
    </location>
</feature>
<sequence>MIKKIIAIVVIFVAAVGGVAMLYVTNLLGQVNHVDGTENTADVTGLQAVNATSEGGNSVDLTGIDTNVLSDADIKNILIIGQDRREGETGRTRSDTMIICSINTKTNKIYLTSLMRDMYVPIPGYGANRINAAYVFGGMDLLDSVIEQDFGVKIDGNVEVDFDGFLTAISELAPLDIELTQEEAEYMMTHPLDGTIKEGDAPWDLHEGVNSLQPGELLEYARMRYVGNSDWDRTERQRKLMKVAFAKLKTCDIFTMLKFAKEVVPSLTTDLTNSEILGYIYSVYSKNMEVDDETLRVPIDGGYEGQSIGGMSVLVPDFDANAEAIQKYIYGKVLNAKVAQLSDTDLSEESIKSNYQQAEELAPSQDEDEYYTDTGSSSEQSSGTEYTETTVTPTAAPTESGTAGGAGGTVNAGGDTGNTSGGTTVAPTEAAPTEAPPTAAPTQAPAVDVPSDAGGTGDAAQEAAG</sequence>
<feature type="compositionally biased region" description="Low complexity" evidence="2">
    <location>
        <begin position="372"/>
        <end position="401"/>
    </location>
</feature>
<feature type="compositionally biased region" description="Low complexity" evidence="2">
    <location>
        <begin position="421"/>
        <end position="433"/>
    </location>
</feature>
<gene>
    <name evidence="5" type="ORF">FYJ60_01280</name>
</gene>
<protein>
    <submittedName>
        <fullName evidence="5">LytR family transcriptional regulator</fullName>
    </submittedName>
</protein>
<dbReference type="EMBL" id="VUMV01000001">
    <property type="protein sequence ID" value="MST80970.1"/>
    <property type="molecule type" value="Genomic_DNA"/>
</dbReference>
<feature type="domain" description="Cell envelope-related transcriptional attenuator" evidence="4">
    <location>
        <begin position="93"/>
        <end position="249"/>
    </location>
</feature>
<dbReference type="PANTHER" id="PTHR33392:SF6">
    <property type="entry name" value="POLYISOPRENYL-TEICHOIC ACID--PEPTIDOGLYCAN TEICHOIC ACID TRANSFERASE TAGU"/>
    <property type="match status" value="1"/>
</dbReference>
<dbReference type="Proteomes" id="UP000466864">
    <property type="component" value="Unassembled WGS sequence"/>
</dbReference>
<keyword evidence="3" id="KW-1133">Transmembrane helix</keyword>
<comment type="similarity">
    <text evidence="1">Belongs to the LytR/CpsA/Psr (LCP) family.</text>
</comment>
<dbReference type="RefSeq" id="WP_154456781.1">
    <property type="nucleotide sequence ID" value="NZ_VUMV01000001.1"/>
</dbReference>
<dbReference type="PANTHER" id="PTHR33392">
    <property type="entry name" value="POLYISOPRENYL-TEICHOIC ACID--PEPTIDOGLYCAN TEICHOIC ACID TRANSFERASE TAGU"/>
    <property type="match status" value="1"/>
</dbReference>
<evidence type="ECO:0000256" key="3">
    <source>
        <dbReference type="SAM" id="Phobius"/>
    </source>
</evidence>
<keyword evidence="3" id="KW-0472">Membrane</keyword>
<proteinExistence type="inferred from homology"/>
<organism evidence="5 6">
    <name type="scientific">Bilifractor porci</name>
    <dbReference type="NCBI Taxonomy" id="2606636"/>
    <lineage>
        <taxon>Bacteria</taxon>
        <taxon>Bacillati</taxon>
        <taxon>Bacillota</taxon>
        <taxon>Clostridia</taxon>
        <taxon>Lachnospirales</taxon>
        <taxon>Lachnospiraceae</taxon>
        <taxon>Bilifractor</taxon>
    </lineage>
</organism>